<proteinExistence type="predicted"/>
<reference evidence="1" key="1">
    <citation type="submission" date="2023-05" db="EMBL/GenBank/DDBJ databases">
        <authorList>
            <consortium name="ELIXIR-Norway"/>
        </authorList>
    </citation>
    <scope>NUCLEOTIDE SEQUENCE</scope>
</reference>
<organism evidence="1 2">
    <name type="scientific">Rangifer tarandus platyrhynchus</name>
    <name type="common">Svalbard reindeer</name>
    <dbReference type="NCBI Taxonomy" id="3082113"/>
    <lineage>
        <taxon>Eukaryota</taxon>
        <taxon>Metazoa</taxon>
        <taxon>Chordata</taxon>
        <taxon>Craniata</taxon>
        <taxon>Vertebrata</taxon>
        <taxon>Euteleostomi</taxon>
        <taxon>Mammalia</taxon>
        <taxon>Eutheria</taxon>
        <taxon>Laurasiatheria</taxon>
        <taxon>Artiodactyla</taxon>
        <taxon>Ruminantia</taxon>
        <taxon>Pecora</taxon>
        <taxon>Cervidae</taxon>
        <taxon>Odocoileinae</taxon>
        <taxon>Rangifer</taxon>
    </lineage>
</organism>
<sequence length="97" mass="10084">MPGWEAGKDGVSRRQEEQRGAKGATGAGAASPPGRPASCAGRVRVPARLGAAEQTPGRRATARAHPSPAQTAERRCSGPARRTWLPPFLCSRGGCRP</sequence>
<protein>
    <submittedName>
        <fullName evidence="1">Uncharacterized protein</fullName>
    </submittedName>
</protein>
<evidence type="ECO:0000313" key="1">
    <source>
        <dbReference type="EMBL" id="CAI9709757.1"/>
    </source>
</evidence>
<dbReference type="EMBL" id="OX596088">
    <property type="protein sequence ID" value="CAI9709757.1"/>
    <property type="molecule type" value="Genomic_DNA"/>
</dbReference>
<name>A0ACB0F9N5_RANTA</name>
<accession>A0ACB0F9N5</accession>
<gene>
    <name evidence="1" type="ORF">MRATA1EN3_LOCUS20970</name>
</gene>
<evidence type="ECO:0000313" key="2">
    <source>
        <dbReference type="Proteomes" id="UP001162501"/>
    </source>
</evidence>
<dbReference type="Proteomes" id="UP001162501">
    <property type="component" value="Chromosome 4"/>
</dbReference>